<dbReference type="PANTHER" id="PTHR36836:SF1">
    <property type="entry name" value="COLANIC ACID BIOSYNTHESIS PROTEIN WCAK"/>
    <property type="match status" value="1"/>
</dbReference>
<dbReference type="InterPro" id="IPR007345">
    <property type="entry name" value="Polysacch_pyruvyl_Trfase"/>
</dbReference>
<accession>A0A840Z1V5</accession>
<reference evidence="3 4" key="1">
    <citation type="submission" date="2020-08" db="EMBL/GenBank/DDBJ databases">
        <title>Genomic Encyclopedia of Type Strains, Phase IV (KMG-IV): sequencing the most valuable type-strain genomes for metagenomic binning, comparative biology and taxonomic classification.</title>
        <authorList>
            <person name="Goeker M."/>
        </authorList>
    </citation>
    <scope>NUCLEOTIDE SEQUENCE [LARGE SCALE GENOMIC DNA]</scope>
    <source>
        <strain evidence="3 4">DSM 27203</strain>
    </source>
</reference>
<keyword evidence="3" id="KW-0808">Transferase</keyword>
<keyword evidence="4" id="KW-1185">Reference proteome</keyword>
<dbReference type="Proteomes" id="UP000554342">
    <property type="component" value="Unassembled WGS sequence"/>
</dbReference>
<dbReference type="EMBL" id="JACIJI010000007">
    <property type="protein sequence ID" value="MBB5719978.1"/>
    <property type="molecule type" value="Genomic_DNA"/>
</dbReference>
<evidence type="ECO:0000313" key="4">
    <source>
        <dbReference type="Proteomes" id="UP000554342"/>
    </source>
</evidence>
<dbReference type="GO" id="GO:0016740">
    <property type="term" value="F:transferase activity"/>
    <property type="evidence" value="ECO:0007669"/>
    <property type="project" value="UniProtKB-KW"/>
</dbReference>
<evidence type="ECO:0000313" key="3">
    <source>
        <dbReference type="EMBL" id="MBB5719978.1"/>
    </source>
</evidence>
<dbReference type="PANTHER" id="PTHR36836">
    <property type="entry name" value="COLANIC ACID BIOSYNTHESIS PROTEIN WCAK"/>
    <property type="match status" value="1"/>
</dbReference>
<comment type="caution">
    <text evidence="3">The sequence shown here is derived from an EMBL/GenBank/DDBJ whole genome shotgun (WGS) entry which is preliminary data.</text>
</comment>
<evidence type="ECO:0000256" key="1">
    <source>
        <dbReference type="SAM" id="MobiDB-lite"/>
    </source>
</evidence>
<dbReference type="AlphaFoldDB" id="A0A840Z1V5"/>
<feature type="compositionally biased region" description="Basic and acidic residues" evidence="1">
    <location>
        <begin position="43"/>
        <end position="55"/>
    </location>
</feature>
<gene>
    <name evidence="3" type="ORF">FHR23_002937</name>
</gene>
<sequence>MAANEEWPQRGTVDLPVRAVRWRNVDSFLSVWEGDTSGNEQRMAQERQNRSADADRQAEARRVAIFNVKYSPNLGDGLIAECLERALADADCGIAAVSIDLAGRQGYDPRHGARRGTLLRVLEALPASVRKLAVPAMLRYLIARRYRPRWKEALRGCDAAVIGGGALFADADLNFPLKIHAALQECARRNIPVSVGHVGVARNWSRAGRKLFENGLRHVRLLSVTVRDDGSQAAWAAQTKEADLPDAALSFDPGLLASRYFPVMRPETAAVQRIGICLTAPEVLRLHGEAEQGITQDDWLTAMIAKLAVDGRDIVLFTNGSPEDVAYRNRFAQTLTGPLREHVEVAPAFADPIELARFIGTLDGVMAHRLHACIAAYSYRVPSVGLAWDAKVGAFFEQSGRGNYVVHPGRQSPETVAALMENALAEGIDRAQHATLLNRCRADVTALAETLASA</sequence>
<proteinExistence type="predicted"/>
<feature type="domain" description="Polysaccharide pyruvyl transferase" evidence="2">
    <location>
        <begin position="73"/>
        <end position="389"/>
    </location>
</feature>
<dbReference type="Pfam" id="PF04230">
    <property type="entry name" value="PS_pyruv_trans"/>
    <property type="match status" value="1"/>
</dbReference>
<organism evidence="3 4">
    <name type="scientific">Stakelama sediminis</name>
    <dbReference type="NCBI Taxonomy" id="463200"/>
    <lineage>
        <taxon>Bacteria</taxon>
        <taxon>Pseudomonadati</taxon>
        <taxon>Pseudomonadota</taxon>
        <taxon>Alphaproteobacteria</taxon>
        <taxon>Sphingomonadales</taxon>
        <taxon>Sphingomonadaceae</taxon>
        <taxon>Stakelama</taxon>
    </lineage>
</organism>
<dbReference type="RefSeq" id="WP_184005400.1">
    <property type="nucleotide sequence ID" value="NZ_BAABIF010000011.1"/>
</dbReference>
<feature type="region of interest" description="Disordered" evidence="1">
    <location>
        <begin position="36"/>
        <end position="55"/>
    </location>
</feature>
<protein>
    <submittedName>
        <fullName evidence="3">Polysaccharide pyruvyl transferase WcaK-like protein</fullName>
    </submittedName>
</protein>
<evidence type="ECO:0000259" key="2">
    <source>
        <dbReference type="Pfam" id="PF04230"/>
    </source>
</evidence>
<name>A0A840Z1V5_9SPHN</name>